<evidence type="ECO:0000259" key="1">
    <source>
        <dbReference type="Pfam" id="PF24254"/>
    </source>
</evidence>
<dbReference type="RefSeq" id="WP_190724035.1">
    <property type="nucleotide sequence ID" value="NZ_CP061539.1"/>
</dbReference>
<dbReference type="AlphaFoldDB" id="A0A7H2BBM3"/>
<proteinExistence type="predicted"/>
<keyword evidence="3" id="KW-1185">Reference proteome</keyword>
<evidence type="ECO:0000313" key="2">
    <source>
        <dbReference type="EMBL" id="QNV37069.1"/>
    </source>
</evidence>
<organism evidence="2 3">
    <name type="scientific">Rothia terrae</name>
    <dbReference type="NCBI Taxonomy" id="396015"/>
    <lineage>
        <taxon>Bacteria</taxon>
        <taxon>Bacillati</taxon>
        <taxon>Actinomycetota</taxon>
        <taxon>Actinomycetes</taxon>
        <taxon>Micrococcales</taxon>
        <taxon>Micrococcaceae</taxon>
        <taxon>Rothia</taxon>
    </lineage>
</organism>
<dbReference type="Proteomes" id="UP000516404">
    <property type="component" value="Chromosome"/>
</dbReference>
<accession>A0A7H2BBM3</accession>
<name>A0A7H2BBM3_9MICC</name>
<evidence type="ECO:0000313" key="3">
    <source>
        <dbReference type="Proteomes" id="UP000516404"/>
    </source>
</evidence>
<dbReference type="GeneID" id="96624051"/>
<dbReference type="InterPro" id="IPR055878">
    <property type="entry name" value="DUF7455"/>
</dbReference>
<gene>
    <name evidence="2" type="ORF">IDM49_07350</name>
</gene>
<dbReference type="Pfam" id="PF24254">
    <property type="entry name" value="DUF7455"/>
    <property type="match status" value="1"/>
</dbReference>
<dbReference type="EMBL" id="CP061539">
    <property type="protein sequence ID" value="QNV37069.1"/>
    <property type="molecule type" value="Genomic_DNA"/>
</dbReference>
<protein>
    <recommendedName>
        <fullName evidence="1">DUF7455 domain-containing protein</fullName>
    </recommendedName>
</protein>
<reference evidence="2 3" key="1">
    <citation type="submission" date="2020-09" db="EMBL/GenBank/DDBJ databases">
        <title>Investigation of environmental microbes.</title>
        <authorList>
            <person name="Ou Y."/>
            <person name="Kang Q."/>
        </authorList>
    </citation>
    <scope>NUCLEOTIDE SEQUENCE [LARGE SCALE GENOMIC DNA]</scope>
    <source>
        <strain evidence="2 3">KJZ-14</strain>
    </source>
</reference>
<feature type="domain" description="DUF7455" evidence="1">
    <location>
        <begin position="12"/>
        <end position="64"/>
    </location>
</feature>
<sequence>MVSVTAVETQELKATDRCDACGAQAYVRVTMESGELLFCGHHARANESALREVAVDWDDQTDRIK</sequence>
<dbReference type="KEGG" id="rter:IDM49_07350"/>